<feature type="signal peptide" evidence="1">
    <location>
        <begin position="1"/>
        <end position="29"/>
    </location>
</feature>
<reference evidence="3 4" key="1">
    <citation type="journal article" date="2020" name="ISME J.">
        <title>Comparative genomics reveals insights into cyanobacterial evolution and habitat adaptation.</title>
        <authorList>
            <person name="Chen M.Y."/>
            <person name="Teng W.K."/>
            <person name="Zhao L."/>
            <person name="Hu C.X."/>
            <person name="Zhou Y.K."/>
            <person name="Han B.P."/>
            <person name="Song L.R."/>
            <person name="Shu W.S."/>
        </authorList>
    </citation>
    <scope>NUCLEOTIDE SEQUENCE [LARGE SCALE GENOMIC DNA]</scope>
    <source>
        <strain evidence="3 4">FACHB-723</strain>
    </source>
</reference>
<dbReference type="Pfam" id="PF13827">
    <property type="entry name" value="DUF4189"/>
    <property type="match status" value="1"/>
</dbReference>
<feature type="domain" description="DUF4189" evidence="2">
    <location>
        <begin position="32"/>
        <end position="128"/>
    </location>
</feature>
<accession>A0ABR7ZTS8</accession>
<dbReference type="EMBL" id="JACJQB010000005">
    <property type="protein sequence ID" value="MBD2187388.1"/>
    <property type="molecule type" value="Genomic_DNA"/>
</dbReference>
<feature type="chain" id="PRO_5045991722" evidence="1">
    <location>
        <begin position="30"/>
        <end position="133"/>
    </location>
</feature>
<proteinExistence type="predicted"/>
<protein>
    <submittedName>
        <fullName evidence="3">DUF4189 domain-containing protein</fullName>
    </submittedName>
</protein>
<comment type="caution">
    <text evidence="3">The sequence shown here is derived from an EMBL/GenBank/DDBJ whole genome shotgun (WGS) entry which is preliminary data.</text>
</comment>
<organism evidence="3 4">
    <name type="scientific">Pseudanabaena mucicola FACHB-723</name>
    <dbReference type="NCBI Taxonomy" id="2692860"/>
    <lineage>
        <taxon>Bacteria</taxon>
        <taxon>Bacillati</taxon>
        <taxon>Cyanobacteriota</taxon>
        <taxon>Cyanophyceae</taxon>
        <taxon>Pseudanabaenales</taxon>
        <taxon>Pseudanabaenaceae</taxon>
        <taxon>Pseudanabaena</taxon>
    </lineage>
</organism>
<keyword evidence="4" id="KW-1185">Reference proteome</keyword>
<dbReference type="RefSeq" id="WP_190402270.1">
    <property type="nucleotide sequence ID" value="NZ_JACJQB010000005.1"/>
</dbReference>
<gene>
    <name evidence="3" type="ORF">H6F41_04410</name>
</gene>
<evidence type="ECO:0000256" key="1">
    <source>
        <dbReference type="SAM" id="SignalP"/>
    </source>
</evidence>
<evidence type="ECO:0000313" key="3">
    <source>
        <dbReference type="EMBL" id="MBD2187388.1"/>
    </source>
</evidence>
<evidence type="ECO:0000313" key="4">
    <source>
        <dbReference type="Proteomes" id="UP000642094"/>
    </source>
</evidence>
<sequence length="133" mass="14325">MPKNFWKSVIIAAAVIIPTVSVGALQATAQSFGAIARSPTTEDKGYSWNFRHRLAAEYRALSECESISGAGDCEVLIWARNACMSISEATNGAAGTGWSADEYEAEIIADEVCRDFGGRGCSTTRTICLPYYK</sequence>
<evidence type="ECO:0000259" key="2">
    <source>
        <dbReference type="Pfam" id="PF13827"/>
    </source>
</evidence>
<dbReference type="InterPro" id="IPR025240">
    <property type="entry name" value="DUF4189"/>
</dbReference>
<keyword evidence="1" id="KW-0732">Signal</keyword>
<dbReference type="Proteomes" id="UP000642094">
    <property type="component" value="Unassembled WGS sequence"/>
</dbReference>
<name>A0ABR7ZTS8_9CYAN</name>